<organism evidence="1 2">
    <name type="scientific">Pseudomonas kulmbachensis</name>
    <dbReference type="NCBI Taxonomy" id="3043408"/>
    <lineage>
        <taxon>Bacteria</taxon>
        <taxon>Pseudomonadati</taxon>
        <taxon>Pseudomonadota</taxon>
        <taxon>Gammaproteobacteria</taxon>
        <taxon>Pseudomonadales</taxon>
        <taxon>Pseudomonadaceae</taxon>
        <taxon>Pseudomonas</taxon>
    </lineage>
</organism>
<dbReference type="RefSeq" id="WP_395246940.1">
    <property type="nucleotide sequence ID" value="NZ_JBINXA010000008.1"/>
</dbReference>
<comment type="caution">
    <text evidence="1">The sequence shown here is derived from an EMBL/GenBank/DDBJ whole genome shotgun (WGS) entry which is preliminary data.</text>
</comment>
<reference evidence="1 2" key="1">
    <citation type="submission" date="2024-10" db="EMBL/GenBank/DDBJ databases">
        <title>Aeromonas and Pseudomonas from the Cagarras Archipelago, Rio de Janeiro, Brazil.</title>
        <authorList>
            <person name="Canellas A.L.B."/>
            <person name="Laport M.S."/>
        </authorList>
    </citation>
    <scope>NUCLEOTIDE SEQUENCE [LARGE SCALE GENOMIC DNA]</scope>
    <source>
        <strain evidence="1 2">CPF-4</strain>
    </source>
</reference>
<protein>
    <submittedName>
        <fullName evidence="1">Uncharacterized protein</fullName>
    </submittedName>
</protein>
<proteinExistence type="predicted"/>
<dbReference type="Proteomes" id="UP001609821">
    <property type="component" value="Unassembled WGS sequence"/>
</dbReference>
<accession>A0ABW7LZ68</accession>
<name>A0ABW7LZ68_9PSED</name>
<sequence length="149" mass="16281">MFISDDSCLVGLPGFPGPGRTAWRMVERDSEDLWYHVRFRICDGDITRPKKLMPTDPSILAHLLSQRSPDCSIEDVQVVTAPCMNGSSSDRMEKLISVIVGYDKNGECVMLHKVDSGAIYSSSPGVTDAGLLSDVRMIYDATTNAAIPV</sequence>
<evidence type="ECO:0000313" key="1">
    <source>
        <dbReference type="EMBL" id="MFH6566066.1"/>
    </source>
</evidence>
<gene>
    <name evidence="1" type="ORF">ACHMWK_08805</name>
</gene>
<dbReference type="EMBL" id="JBINXB010000008">
    <property type="protein sequence ID" value="MFH6566066.1"/>
    <property type="molecule type" value="Genomic_DNA"/>
</dbReference>
<keyword evidence="2" id="KW-1185">Reference proteome</keyword>
<evidence type="ECO:0000313" key="2">
    <source>
        <dbReference type="Proteomes" id="UP001609821"/>
    </source>
</evidence>